<dbReference type="Proteomes" id="UP001163603">
    <property type="component" value="Chromosome 10"/>
</dbReference>
<accession>A0ACC0XUY3</accession>
<gene>
    <name evidence="1" type="ORF">Pint_07438</name>
</gene>
<name>A0ACC0XUY3_9ROSI</name>
<reference evidence="2" key="1">
    <citation type="journal article" date="2023" name="G3 (Bethesda)">
        <title>Genome assembly and association tests identify interacting loci associated with vigor, precocity, and sex in interspecific pistachio rootstocks.</title>
        <authorList>
            <person name="Palmer W."/>
            <person name="Jacygrad E."/>
            <person name="Sagayaradj S."/>
            <person name="Cavanaugh K."/>
            <person name="Han R."/>
            <person name="Bertier L."/>
            <person name="Beede B."/>
            <person name="Kafkas S."/>
            <person name="Golino D."/>
            <person name="Preece J."/>
            <person name="Michelmore R."/>
        </authorList>
    </citation>
    <scope>NUCLEOTIDE SEQUENCE [LARGE SCALE GENOMIC DNA]</scope>
</reference>
<keyword evidence="2" id="KW-1185">Reference proteome</keyword>
<evidence type="ECO:0000313" key="2">
    <source>
        <dbReference type="Proteomes" id="UP001163603"/>
    </source>
</evidence>
<evidence type="ECO:0000313" key="1">
    <source>
        <dbReference type="EMBL" id="KAJ0025019.1"/>
    </source>
</evidence>
<organism evidence="1 2">
    <name type="scientific">Pistacia integerrima</name>
    <dbReference type="NCBI Taxonomy" id="434235"/>
    <lineage>
        <taxon>Eukaryota</taxon>
        <taxon>Viridiplantae</taxon>
        <taxon>Streptophyta</taxon>
        <taxon>Embryophyta</taxon>
        <taxon>Tracheophyta</taxon>
        <taxon>Spermatophyta</taxon>
        <taxon>Magnoliopsida</taxon>
        <taxon>eudicotyledons</taxon>
        <taxon>Gunneridae</taxon>
        <taxon>Pentapetalae</taxon>
        <taxon>rosids</taxon>
        <taxon>malvids</taxon>
        <taxon>Sapindales</taxon>
        <taxon>Anacardiaceae</taxon>
        <taxon>Pistacia</taxon>
    </lineage>
</organism>
<dbReference type="EMBL" id="CM047745">
    <property type="protein sequence ID" value="KAJ0025019.1"/>
    <property type="molecule type" value="Genomic_DNA"/>
</dbReference>
<sequence>MAVFCGPSGNKFLFSSENKYVTSWWPYPVRNVLIHPDNINNSSSEEKAKMCSFLPPFIKPESLQHYIHVMDSMAREHFGKEWFSKNDVKVFPLSKKYTFALACLLFINVTDPEHAAKLGEPFALATAGLVSVPIDLPGTSFNRAVKAGNKIREELTSIILKRKFEIEEKKITTTQIPTEEFSKACESRSRPNIGLWLCLFICLFIFWRIEQMEILKSKEQGELLNWNDLKKMKYSWCVACEAMRLAPPANGFFKESIIDFNYAGYTIPKGWEIFWTVQSTHKNPKYFPYPEKFDPSRFEESGLAPYTFVPFGGGPRMCPGKEFADQKYLFSCIIGDKIQRGENESK</sequence>
<proteinExistence type="predicted"/>
<protein>
    <submittedName>
        <fullName evidence="1">Uncharacterized protein</fullName>
    </submittedName>
</protein>
<comment type="caution">
    <text evidence="1">The sequence shown here is derived from an EMBL/GenBank/DDBJ whole genome shotgun (WGS) entry which is preliminary data.</text>
</comment>